<sequence length="138" mass="15744">QGVLVPGLGTFAVVHEPISGTEEVYVVRRPVFQLDMDMSCLRELVFPAVMMPGDIEIMPLDYWWLSQTNCLPPDVVRGCVEETILLYSFQLRDRQRPAFAFENIGILSCQDNVLCMQFHYSCIAVLESRDTWVAQLLT</sequence>
<name>A0A7K5DYS4_POLCE</name>
<gene>
    <name evidence="2" type="primary">Ccdc81_1</name>
    <name evidence="2" type="ORF">POLCAE_R01386</name>
</gene>
<comment type="caution">
    <text evidence="2">The sequence shown here is derived from an EMBL/GenBank/DDBJ whole genome shotgun (WGS) entry which is preliminary data.</text>
</comment>
<dbReference type="PANTHER" id="PTHR14362">
    <property type="entry name" value="COILED-COIL DOMAIN-CONTAINING PROTEIN 81"/>
    <property type="match status" value="1"/>
</dbReference>
<evidence type="ECO:0000259" key="1">
    <source>
        <dbReference type="Pfam" id="PF18289"/>
    </source>
</evidence>
<evidence type="ECO:0000313" key="2">
    <source>
        <dbReference type="EMBL" id="NWS25253.1"/>
    </source>
</evidence>
<feature type="non-terminal residue" evidence="2">
    <location>
        <position position="138"/>
    </location>
</feature>
<dbReference type="EMBL" id="VYXF01001646">
    <property type="protein sequence ID" value="NWS25253.1"/>
    <property type="molecule type" value="Genomic_DNA"/>
</dbReference>
<dbReference type="Pfam" id="PF18289">
    <property type="entry name" value="HU-CCDC81_euk_2"/>
    <property type="match status" value="1"/>
</dbReference>
<organism evidence="2 3">
    <name type="scientific">Polioptila caerulea</name>
    <name type="common">Blue-grey gnatcatcher</name>
    <dbReference type="NCBI Taxonomy" id="66707"/>
    <lineage>
        <taxon>Eukaryota</taxon>
        <taxon>Metazoa</taxon>
        <taxon>Chordata</taxon>
        <taxon>Craniata</taxon>
        <taxon>Vertebrata</taxon>
        <taxon>Euteleostomi</taxon>
        <taxon>Archelosauria</taxon>
        <taxon>Archosauria</taxon>
        <taxon>Dinosauria</taxon>
        <taxon>Saurischia</taxon>
        <taxon>Theropoda</taxon>
        <taxon>Coelurosauria</taxon>
        <taxon>Aves</taxon>
        <taxon>Neognathae</taxon>
        <taxon>Neoaves</taxon>
        <taxon>Telluraves</taxon>
        <taxon>Australaves</taxon>
        <taxon>Passeriformes</taxon>
        <taxon>Certhiidae</taxon>
        <taxon>Polioptilinae</taxon>
        <taxon>Polioptila</taxon>
    </lineage>
</organism>
<dbReference type="PANTHER" id="PTHR14362:SF2">
    <property type="entry name" value="COILED-COIL DOMAIN-CONTAINING PROTEIN 81"/>
    <property type="match status" value="1"/>
</dbReference>
<dbReference type="Proteomes" id="UP000573697">
    <property type="component" value="Unassembled WGS sequence"/>
</dbReference>
<reference evidence="2 3" key="1">
    <citation type="submission" date="2019-09" db="EMBL/GenBank/DDBJ databases">
        <title>Bird 10,000 Genomes (B10K) Project - Family phase.</title>
        <authorList>
            <person name="Zhang G."/>
        </authorList>
    </citation>
    <scope>NUCLEOTIDE SEQUENCE [LARGE SCALE GENOMIC DNA]</scope>
    <source>
        <strain evidence="2">B10K-DU-001-66</strain>
        <tissue evidence="2">Muscle</tissue>
    </source>
</reference>
<accession>A0A7K5DYS4</accession>
<proteinExistence type="predicted"/>
<evidence type="ECO:0000313" key="3">
    <source>
        <dbReference type="Proteomes" id="UP000573697"/>
    </source>
</evidence>
<feature type="non-terminal residue" evidence="2">
    <location>
        <position position="1"/>
    </location>
</feature>
<keyword evidence="3" id="KW-1185">Reference proteome</keyword>
<dbReference type="GO" id="GO:0005815">
    <property type="term" value="C:microtubule organizing center"/>
    <property type="evidence" value="ECO:0007669"/>
    <property type="project" value="TreeGrafter"/>
</dbReference>
<dbReference type="InterPro" id="IPR026295">
    <property type="entry name" value="CCD81"/>
</dbReference>
<feature type="domain" description="CCDC81 HU" evidence="1">
    <location>
        <begin position="57"/>
        <end position="127"/>
    </location>
</feature>
<dbReference type="AlphaFoldDB" id="A0A7K5DYS4"/>
<dbReference type="InterPro" id="IPR040673">
    <property type="entry name" value="CCDC81_HU_dom_2"/>
</dbReference>
<protein>
    <submittedName>
        <fullName evidence="2">CCD81 protein</fullName>
    </submittedName>
</protein>